<keyword evidence="10 15" id="KW-0798">TonB box</keyword>
<keyword evidence="20" id="KW-1185">Reference proteome</keyword>
<dbReference type="Pfam" id="PF13715">
    <property type="entry name" value="CarbopepD_reg_2"/>
    <property type="match status" value="1"/>
</dbReference>
<dbReference type="PANTHER" id="PTHR32552">
    <property type="entry name" value="FERRICHROME IRON RECEPTOR-RELATED"/>
    <property type="match status" value="1"/>
</dbReference>
<evidence type="ECO:0000256" key="11">
    <source>
        <dbReference type="ARBA" id="ARBA00023136"/>
    </source>
</evidence>
<dbReference type="PROSITE" id="PS52016">
    <property type="entry name" value="TONB_DEPENDENT_REC_3"/>
    <property type="match status" value="1"/>
</dbReference>
<keyword evidence="5" id="KW-0410">Iron transport</keyword>
<keyword evidence="4 14" id="KW-1134">Transmembrane beta strand</keyword>
<dbReference type="SUPFAM" id="SSF56935">
    <property type="entry name" value="Porins"/>
    <property type="match status" value="1"/>
</dbReference>
<dbReference type="Gene3D" id="2.40.170.20">
    <property type="entry name" value="TonB-dependent receptor, beta-barrel domain"/>
    <property type="match status" value="1"/>
</dbReference>
<feature type="signal peptide" evidence="16">
    <location>
        <begin position="1"/>
        <end position="23"/>
    </location>
</feature>
<dbReference type="InterPro" id="IPR037066">
    <property type="entry name" value="Plug_dom_sf"/>
</dbReference>
<feature type="domain" description="TonB-dependent receptor plug" evidence="18">
    <location>
        <begin position="140"/>
        <end position="233"/>
    </location>
</feature>
<dbReference type="PROSITE" id="PS01156">
    <property type="entry name" value="TONB_DEPENDENT_REC_2"/>
    <property type="match status" value="1"/>
</dbReference>
<evidence type="ECO:0000259" key="17">
    <source>
        <dbReference type="Pfam" id="PF00593"/>
    </source>
</evidence>
<comment type="similarity">
    <text evidence="2 14 15">Belongs to the TonB-dependent receptor family.</text>
</comment>
<protein>
    <submittedName>
        <fullName evidence="19">Iron complex outermembrane receptor protein</fullName>
    </submittedName>
</protein>
<evidence type="ECO:0000256" key="7">
    <source>
        <dbReference type="ARBA" id="ARBA00022729"/>
    </source>
</evidence>
<evidence type="ECO:0000256" key="9">
    <source>
        <dbReference type="ARBA" id="ARBA00023065"/>
    </source>
</evidence>
<evidence type="ECO:0000256" key="5">
    <source>
        <dbReference type="ARBA" id="ARBA00022496"/>
    </source>
</evidence>
<comment type="caution">
    <text evidence="19">The sequence shown here is derived from an EMBL/GenBank/DDBJ whole genome shotgun (WGS) entry which is preliminary data.</text>
</comment>
<feature type="domain" description="TonB-dependent receptor-like beta-barrel" evidence="17">
    <location>
        <begin position="316"/>
        <end position="778"/>
    </location>
</feature>
<accession>A0ABU3GVC3</accession>
<evidence type="ECO:0000256" key="4">
    <source>
        <dbReference type="ARBA" id="ARBA00022452"/>
    </source>
</evidence>
<keyword evidence="9" id="KW-0406">Ion transport</keyword>
<gene>
    <name evidence="19" type="ORF">QE417_002791</name>
</gene>
<dbReference type="Pfam" id="PF00593">
    <property type="entry name" value="TonB_dep_Rec_b-barrel"/>
    <property type="match status" value="1"/>
</dbReference>
<dbReference type="SUPFAM" id="SSF49452">
    <property type="entry name" value="Starch-binding domain-like"/>
    <property type="match status" value="1"/>
</dbReference>
<proteinExistence type="inferred from homology"/>
<name>A0ABU3GVC3_9SPHI</name>
<dbReference type="PANTHER" id="PTHR32552:SF68">
    <property type="entry name" value="FERRICHROME OUTER MEMBRANE TRANSPORTER_PHAGE RECEPTOR"/>
    <property type="match status" value="1"/>
</dbReference>
<sequence length="806" mass="88613">MKQFYQSLFIAICLMFTTVLAQAQQTRGTIKGKVLTSDNKPADNITVGLKGTRFGTITTENGEYNFKAAAGSYTLVVSSVGVQGVEVQITVTAGQTTNVQPLSINTSMSELEAVNVTGNKVNKMATRKSPYVSKMPLNNLENPQVYTTISKELLVEQINTNFNDALRNTSGLDKLWSSTGRAGDGAAYYSLRGFTIQPTLINGIAGLTNGDLDPANIEKIEVIKGPSGTLFGGALTNFGGLINIATKRPKEEFGGDVSYTTGNYSLSRLTADVYGALSKDKKLLGRVNAAYNYQGSFQDAGFRKSFFLAPSLEYRATDKLTLNLDAEIYNYEGTNPLMVFLNRSRQLIARTPDELNMNFKRSFTGNDITVKTPVVNVRGLATYRISDEWTSQTSFSRSNRKTDGINQYVMFLGANDIDLSRLASYQNSTSTAIDIQQNFTGDFKIGGLRNRLVVGLDYLNQITDNNNSPYILYDVQNATINAPQYVGFNRPMFMNRLGASTAAYTKNYTVNNVYSVYASDMLNVTDRLMAMLSLRVDRFDNRGTYTQSTGLITGDYKQTAVSPKFGLVYQLVKDQVSIFGNYMNGFRNVAPVTQPLPDVSGTFKPQQANQIEGGVKVDAFKNRLTFTASYYDISVDNITRTEPVVRDGVTYNVTIQDGTQKSKGFELDLIANPVAGLNIVTGYSHNNSKLTKADINVVGRRPVSAGPADLVNAWISYTLPSGKYSGLGAGFGGNYASKNIITNDLRTGEFTLPSYTLLNGTVFYSAKKYRIGLKMDNLTNKKYFKGWTTVEPQMPRTFAANVTFKF</sequence>
<comment type="subcellular location">
    <subcellularLocation>
        <location evidence="1 14">Cell outer membrane</location>
        <topology evidence="1 14">Multi-pass membrane protein</topology>
    </subcellularLocation>
</comment>
<evidence type="ECO:0000256" key="10">
    <source>
        <dbReference type="ARBA" id="ARBA00023077"/>
    </source>
</evidence>
<keyword evidence="12 19" id="KW-0675">Receptor</keyword>
<evidence type="ECO:0000256" key="2">
    <source>
        <dbReference type="ARBA" id="ARBA00009810"/>
    </source>
</evidence>
<evidence type="ECO:0000313" key="20">
    <source>
        <dbReference type="Proteomes" id="UP001258315"/>
    </source>
</evidence>
<dbReference type="InterPro" id="IPR039426">
    <property type="entry name" value="TonB-dep_rcpt-like"/>
</dbReference>
<dbReference type="NCBIfam" id="TIGR01783">
    <property type="entry name" value="TonB-siderophor"/>
    <property type="match status" value="1"/>
</dbReference>
<keyword evidence="3 14" id="KW-0813">Transport</keyword>
<dbReference type="Gene3D" id="2.60.40.1120">
    <property type="entry name" value="Carboxypeptidase-like, regulatory domain"/>
    <property type="match status" value="1"/>
</dbReference>
<dbReference type="Gene3D" id="2.170.130.10">
    <property type="entry name" value="TonB-dependent receptor, plug domain"/>
    <property type="match status" value="1"/>
</dbReference>
<evidence type="ECO:0000256" key="1">
    <source>
        <dbReference type="ARBA" id="ARBA00004571"/>
    </source>
</evidence>
<evidence type="ECO:0000259" key="18">
    <source>
        <dbReference type="Pfam" id="PF07715"/>
    </source>
</evidence>
<dbReference type="RefSeq" id="WP_311950977.1">
    <property type="nucleotide sequence ID" value="NZ_JAVLVU010000001.1"/>
</dbReference>
<evidence type="ECO:0000313" key="19">
    <source>
        <dbReference type="EMBL" id="MDT3403719.1"/>
    </source>
</evidence>
<dbReference type="InterPro" id="IPR013784">
    <property type="entry name" value="Carb-bd-like_fold"/>
</dbReference>
<dbReference type="Pfam" id="PF07715">
    <property type="entry name" value="Plug"/>
    <property type="match status" value="1"/>
</dbReference>
<dbReference type="InterPro" id="IPR036942">
    <property type="entry name" value="Beta-barrel_TonB_sf"/>
</dbReference>
<dbReference type="InterPro" id="IPR000531">
    <property type="entry name" value="Beta-barrel_TonB"/>
</dbReference>
<evidence type="ECO:0000256" key="14">
    <source>
        <dbReference type="PROSITE-ProRule" id="PRU01360"/>
    </source>
</evidence>
<keyword evidence="13 14" id="KW-0998">Cell outer membrane</keyword>
<evidence type="ECO:0000256" key="12">
    <source>
        <dbReference type="ARBA" id="ARBA00023170"/>
    </source>
</evidence>
<evidence type="ECO:0000256" key="6">
    <source>
        <dbReference type="ARBA" id="ARBA00022692"/>
    </source>
</evidence>
<keyword evidence="7 16" id="KW-0732">Signal</keyword>
<keyword evidence="6 14" id="KW-0812">Transmembrane</keyword>
<evidence type="ECO:0000256" key="13">
    <source>
        <dbReference type="ARBA" id="ARBA00023237"/>
    </source>
</evidence>
<dbReference type="EMBL" id="JAVLVU010000001">
    <property type="protein sequence ID" value="MDT3403719.1"/>
    <property type="molecule type" value="Genomic_DNA"/>
</dbReference>
<dbReference type="CDD" id="cd01347">
    <property type="entry name" value="ligand_gated_channel"/>
    <property type="match status" value="1"/>
</dbReference>
<evidence type="ECO:0000256" key="3">
    <source>
        <dbReference type="ARBA" id="ARBA00022448"/>
    </source>
</evidence>
<dbReference type="InterPro" id="IPR012910">
    <property type="entry name" value="Plug_dom"/>
</dbReference>
<evidence type="ECO:0000256" key="8">
    <source>
        <dbReference type="ARBA" id="ARBA00023004"/>
    </source>
</evidence>
<keyword evidence="11 14" id="KW-0472">Membrane</keyword>
<dbReference type="InterPro" id="IPR010917">
    <property type="entry name" value="TonB_rcpt_CS"/>
</dbReference>
<organism evidence="19 20">
    <name type="scientific">Mucilaginibacter terrae</name>
    <dbReference type="NCBI Taxonomy" id="1955052"/>
    <lineage>
        <taxon>Bacteria</taxon>
        <taxon>Pseudomonadati</taxon>
        <taxon>Bacteroidota</taxon>
        <taxon>Sphingobacteriia</taxon>
        <taxon>Sphingobacteriales</taxon>
        <taxon>Sphingobacteriaceae</taxon>
        <taxon>Mucilaginibacter</taxon>
    </lineage>
</organism>
<evidence type="ECO:0000256" key="16">
    <source>
        <dbReference type="SAM" id="SignalP"/>
    </source>
</evidence>
<dbReference type="InterPro" id="IPR010105">
    <property type="entry name" value="TonB_sidphr_rcpt"/>
</dbReference>
<reference evidence="20" key="1">
    <citation type="submission" date="2023-07" db="EMBL/GenBank/DDBJ databases">
        <title>Functional and genomic diversity of the sorghum phyllosphere microbiome.</title>
        <authorList>
            <person name="Shade A."/>
        </authorList>
    </citation>
    <scope>NUCLEOTIDE SEQUENCE [LARGE SCALE GENOMIC DNA]</scope>
    <source>
        <strain evidence="20">SORGH_AS_0422</strain>
    </source>
</reference>
<keyword evidence="8" id="KW-0408">Iron</keyword>
<dbReference type="Proteomes" id="UP001258315">
    <property type="component" value="Unassembled WGS sequence"/>
</dbReference>
<feature type="chain" id="PRO_5047101224" evidence="16">
    <location>
        <begin position="24"/>
        <end position="806"/>
    </location>
</feature>
<evidence type="ECO:0000256" key="15">
    <source>
        <dbReference type="RuleBase" id="RU003357"/>
    </source>
</evidence>